<feature type="domain" description="HTH CENPB-type" evidence="3">
    <location>
        <begin position="1"/>
        <end position="40"/>
    </location>
</feature>
<dbReference type="Pfam" id="PF03184">
    <property type="entry name" value="DDE_1"/>
    <property type="match status" value="1"/>
</dbReference>
<organism evidence="4 5">
    <name type="scientific">Rhizophagus clarus</name>
    <dbReference type="NCBI Taxonomy" id="94130"/>
    <lineage>
        <taxon>Eukaryota</taxon>
        <taxon>Fungi</taxon>
        <taxon>Fungi incertae sedis</taxon>
        <taxon>Mucoromycota</taxon>
        <taxon>Glomeromycotina</taxon>
        <taxon>Glomeromycetes</taxon>
        <taxon>Glomerales</taxon>
        <taxon>Glomeraceae</taxon>
        <taxon>Rhizophagus</taxon>
    </lineage>
</organism>
<dbReference type="PANTHER" id="PTHR19303">
    <property type="entry name" value="TRANSPOSON"/>
    <property type="match status" value="1"/>
</dbReference>
<name>A0A8H3QAV2_9GLOM</name>
<evidence type="ECO:0000313" key="5">
    <source>
        <dbReference type="Proteomes" id="UP000615446"/>
    </source>
</evidence>
<accession>A0A8H3QAV2</accession>
<dbReference type="AlphaFoldDB" id="A0A8H3QAV2"/>
<dbReference type="PROSITE" id="PS51253">
    <property type="entry name" value="HTH_CENPB"/>
    <property type="match status" value="1"/>
</dbReference>
<proteinExistence type="predicted"/>
<keyword evidence="1" id="KW-0238">DNA-binding</keyword>
<dbReference type="InterPro" id="IPR004875">
    <property type="entry name" value="DDE_SF_endonuclease_dom"/>
</dbReference>
<evidence type="ECO:0000256" key="1">
    <source>
        <dbReference type="ARBA" id="ARBA00023125"/>
    </source>
</evidence>
<comment type="caution">
    <text evidence="4">The sequence shown here is derived from an EMBL/GenBank/DDBJ whole genome shotgun (WGS) entry which is preliminary data.</text>
</comment>
<dbReference type="PANTHER" id="PTHR19303:SF73">
    <property type="entry name" value="PROTEIN PDC2"/>
    <property type="match status" value="1"/>
</dbReference>
<protein>
    <submittedName>
        <fullName evidence="4">Tigger transposable element-derived protein 6-like</fullName>
    </submittedName>
</protein>
<dbReference type="Gene3D" id="1.10.10.60">
    <property type="entry name" value="Homeodomain-like"/>
    <property type="match status" value="1"/>
</dbReference>
<evidence type="ECO:0000259" key="3">
    <source>
        <dbReference type="PROSITE" id="PS51253"/>
    </source>
</evidence>
<dbReference type="Proteomes" id="UP000615446">
    <property type="component" value="Unassembled WGS sequence"/>
</dbReference>
<dbReference type="OrthoDB" id="2372808at2759"/>
<sequence>MILQQKGLEFAKMFNMENKLKCTNSWIYRFKKRNGIQKIKLLGEAKSAPVENLLEERARLHILLAKYDKEDIYNADETGLFFRMELNQTLGTSSASGYKMDKNQISILFCTNATGNHKFQPLVIGKSSNSRCFKNFNKSALSVTYRTNSKVWMHSDIFLEWLNHLDYYFLSDEQESNESNRKKKKITPNLTNIELIYLSPNTTAHLQPMDAEAIDYIANAWSNVTQTTIQNCWIKTGILPSGNIEDVDVNNNSDNINSDLSELESLLDDTEDSDNLLEYFQMLDKEISTEEILTDEQIIKYDESEKDKDDDDDDDDDDVIPLVPAKNAVDSLKIFIDYFEQQVDDNFNFNDLQIFKKRL</sequence>
<dbReference type="InterPro" id="IPR050863">
    <property type="entry name" value="CenT-Element_Derived"/>
</dbReference>
<dbReference type="GO" id="GO:0003677">
    <property type="term" value="F:DNA binding"/>
    <property type="evidence" value="ECO:0007669"/>
    <property type="project" value="UniProtKB-KW"/>
</dbReference>
<feature type="compositionally biased region" description="Acidic residues" evidence="2">
    <location>
        <begin position="308"/>
        <end position="319"/>
    </location>
</feature>
<evidence type="ECO:0000313" key="4">
    <source>
        <dbReference type="EMBL" id="GES73008.1"/>
    </source>
</evidence>
<feature type="region of interest" description="Disordered" evidence="2">
    <location>
        <begin position="300"/>
        <end position="322"/>
    </location>
</feature>
<dbReference type="GO" id="GO:0005634">
    <property type="term" value="C:nucleus"/>
    <property type="evidence" value="ECO:0007669"/>
    <property type="project" value="TreeGrafter"/>
</dbReference>
<gene>
    <name evidence="4" type="ORF">RCL2_000055300</name>
</gene>
<evidence type="ECO:0000256" key="2">
    <source>
        <dbReference type="SAM" id="MobiDB-lite"/>
    </source>
</evidence>
<reference evidence="4" key="1">
    <citation type="submission" date="2019-10" db="EMBL/GenBank/DDBJ databases">
        <title>Conservation and host-specific expression of non-tandemly repeated heterogenous ribosome RNA gene in arbuscular mycorrhizal fungi.</title>
        <authorList>
            <person name="Maeda T."/>
            <person name="Kobayashi Y."/>
            <person name="Nakagawa T."/>
            <person name="Ezawa T."/>
            <person name="Yamaguchi K."/>
            <person name="Bino T."/>
            <person name="Nishimoto Y."/>
            <person name="Shigenobu S."/>
            <person name="Kawaguchi M."/>
        </authorList>
    </citation>
    <scope>NUCLEOTIDE SEQUENCE</scope>
    <source>
        <strain evidence="4">HR1</strain>
    </source>
</reference>
<dbReference type="EMBL" id="BLAL01000005">
    <property type="protein sequence ID" value="GES73008.1"/>
    <property type="molecule type" value="Genomic_DNA"/>
</dbReference>
<dbReference type="InterPro" id="IPR006600">
    <property type="entry name" value="HTH_CenpB_DNA-bd_dom"/>
</dbReference>